<gene>
    <name evidence="1" type="ORF">DPMN_067105</name>
</gene>
<dbReference type="Proteomes" id="UP000828390">
    <property type="component" value="Unassembled WGS sequence"/>
</dbReference>
<name>A0A9D3YXG2_DREPO</name>
<dbReference type="AlphaFoldDB" id="A0A9D3YXG2"/>
<reference evidence="1" key="1">
    <citation type="journal article" date="2019" name="bioRxiv">
        <title>The Genome of the Zebra Mussel, Dreissena polymorpha: A Resource for Invasive Species Research.</title>
        <authorList>
            <person name="McCartney M.A."/>
            <person name="Auch B."/>
            <person name="Kono T."/>
            <person name="Mallez S."/>
            <person name="Zhang Y."/>
            <person name="Obille A."/>
            <person name="Becker A."/>
            <person name="Abrahante J.E."/>
            <person name="Garbe J."/>
            <person name="Badalamenti J.P."/>
            <person name="Herman A."/>
            <person name="Mangelson H."/>
            <person name="Liachko I."/>
            <person name="Sullivan S."/>
            <person name="Sone E.D."/>
            <person name="Koren S."/>
            <person name="Silverstein K.A.T."/>
            <person name="Beckman K.B."/>
            <person name="Gohl D.M."/>
        </authorList>
    </citation>
    <scope>NUCLEOTIDE SEQUENCE</scope>
    <source>
        <strain evidence="1">Duluth1</strain>
        <tissue evidence="1">Whole animal</tissue>
    </source>
</reference>
<organism evidence="1 2">
    <name type="scientific">Dreissena polymorpha</name>
    <name type="common">Zebra mussel</name>
    <name type="synonym">Mytilus polymorpha</name>
    <dbReference type="NCBI Taxonomy" id="45954"/>
    <lineage>
        <taxon>Eukaryota</taxon>
        <taxon>Metazoa</taxon>
        <taxon>Spiralia</taxon>
        <taxon>Lophotrochozoa</taxon>
        <taxon>Mollusca</taxon>
        <taxon>Bivalvia</taxon>
        <taxon>Autobranchia</taxon>
        <taxon>Heteroconchia</taxon>
        <taxon>Euheterodonta</taxon>
        <taxon>Imparidentia</taxon>
        <taxon>Neoheterodontei</taxon>
        <taxon>Myida</taxon>
        <taxon>Dreissenoidea</taxon>
        <taxon>Dreissenidae</taxon>
        <taxon>Dreissena</taxon>
    </lineage>
</organism>
<comment type="caution">
    <text evidence="1">The sequence shown here is derived from an EMBL/GenBank/DDBJ whole genome shotgun (WGS) entry which is preliminary data.</text>
</comment>
<sequence length="152" mass="17911">MKWRKVLGKKGEDMLKSWHKSLCNCIQNCKKRQSQFKKISETTKAFNEDSWEELCFIAGWKCLEKIEQSKDFLEKNTVKVERLFYDQSYSCMEQYLIQLSDLKKFLQRTSHEISVQIPSDSTVCDIRYACVFPDGHIPLADNNNSKLKLLDK</sequence>
<accession>A0A9D3YXG2</accession>
<protein>
    <submittedName>
        <fullName evidence="1">Uncharacterized protein</fullName>
    </submittedName>
</protein>
<proteinExistence type="predicted"/>
<keyword evidence="2" id="KW-1185">Reference proteome</keyword>
<evidence type="ECO:0000313" key="1">
    <source>
        <dbReference type="EMBL" id="KAH3707694.1"/>
    </source>
</evidence>
<evidence type="ECO:0000313" key="2">
    <source>
        <dbReference type="Proteomes" id="UP000828390"/>
    </source>
</evidence>
<dbReference type="EMBL" id="JAIWYP010000014">
    <property type="protein sequence ID" value="KAH3707694.1"/>
    <property type="molecule type" value="Genomic_DNA"/>
</dbReference>
<reference evidence="1" key="2">
    <citation type="submission" date="2020-11" db="EMBL/GenBank/DDBJ databases">
        <authorList>
            <person name="McCartney M.A."/>
            <person name="Auch B."/>
            <person name="Kono T."/>
            <person name="Mallez S."/>
            <person name="Becker A."/>
            <person name="Gohl D.M."/>
            <person name="Silverstein K.A.T."/>
            <person name="Koren S."/>
            <person name="Bechman K.B."/>
            <person name="Herman A."/>
            <person name="Abrahante J.E."/>
            <person name="Garbe J."/>
        </authorList>
    </citation>
    <scope>NUCLEOTIDE SEQUENCE</scope>
    <source>
        <strain evidence="1">Duluth1</strain>
        <tissue evidence="1">Whole animal</tissue>
    </source>
</reference>